<dbReference type="RefSeq" id="WP_337713664.1">
    <property type="nucleotide sequence ID" value="NZ_JBBEGL010000003.1"/>
</dbReference>
<organism evidence="2 3">
    <name type="scientific">Actinomycetospora aeridis</name>
    <dbReference type="NCBI Taxonomy" id="3129231"/>
    <lineage>
        <taxon>Bacteria</taxon>
        <taxon>Bacillati</taxon>
        <taxon>Actinomycetota</taxon>
        <taxon>Actinomycetes</taxon>
        <taxon>Pseudonocardiales</taxon>
        <taxon>Pseudonocardiaceae</taxon>
        <taxon>Actinomycetospora</taxon>
    </lineage>
</organism>
<feature type="compositionally biased region" description="Low complexity" evidence="1">
    <location>
        <begin position="272"/>
        <end position="285"/>
    </location>
</feature>
<name>A0ABU8N5B4_9PSEU</name>
<proteinExistence type="predicted"/>
<protein>
    <recommendedName>
        <fullName evidence="4">DUF262 domain-containing protein</fullName>
    </recommendedName>
</protein>
<feature type="compositionally biased region" description="Low complexity" evidence="1">
    <location>
        <begin position="234"/>
        <end position="243"/>
    </location>
</feature>
<evidence type="ECO:0000313" key="3">
    <source>
        <dbReference type="Proteomes" id="UP001370100"/>
    </source>
</evidence>
<dbReference type="PANTHER" id="PTHR39639">
    <property type="entry name" value="CHROMOSOME 16, WHOLE GENOME SHOTGUN SEQUENCE"/>
    <property type="match status" value="1"/>
</dbReference>
<dbReference type="Proteomes" id="UP001370100">
    <property type="component" value="Unassembled WGS sequence"/>
</dbReference>
<keyword evidence="3" id="KW-1185">Reference proteome</keyword>
<gene>
    <name evidence="2" type="ORF">WCD41_12020</name>
</gene>
<sequence length="318" mass="34300">MHLDHAIVEAEVLLTRIARGELETGWDDGVGGGWDTRRQQALVDTVLRDWPIPPVVIASDDETDVLVDGRERLRALWRFTRDELPVAGPTPSVGEYLEQLDGLSYSRLPARFRRRVERYGVPVVRVPRQAAAEVRELTARWDPSTPPMRAAGPAAPATPTAAPAITPPPAVPPPPPPPPASPPPVTPRVPAAREPGESFRPAATGAHHRAADSEPIFDELSAWFLETTQDAARPAPAWSSAADPQHEEARAALRESTVELTPSGLPIRRPSARLAPGAIPAPARARPARTPDPRTVGEHLTRFREGASAARDDLSPPA</sequence>
<evidence type="ECO:0000256" key="1">
    <source>
        <dbReference type="SAM" id="MobiDB-lite"/>
    </source>
</evidence>
<feature type="compositionally biased region" description="Low complexity" evidence="1">
    <location>
        <begin position="147"/>
        <end position="164"/>
    </location>
</feature>
<evidence type="ECO:0008006" key="4">
    <source>
        <dbReference type="Google" id="ProtNLM"/>
    </source>
</evidence>
<dbReference type="PANTHER" id="PTHR39639:SF1">
    <property type="entry name" value="DUF262 DOMAIN-CONTAINING PROTEIN"/>
    <property type="match status" value="1"/>
</dbReference>
<comment type="caution">
    <text evidence="2">The sequence shown here is derived from an EMBL/GenBank/DDBJ whole genome shotgun (WGS) entry which is preliminary data.</text>
</comment>
<feature type="region of interest" description="Disordered" evidence="1">
    <location>
        <begin position="139"/>
        <end position="211"/>
    </location>
</feature>
<evidence type="ECO:0000313" key="2">
    <source>
        <dbReference type="EMBL" id="MEJ2887175.1"/>
    </source>
</evidence>
<feature type="compositionally biased region" description="Basic and acidic residues" evidence="1">
    <location>
        <begin position="244"/>
        <end position="257"/>
    </location>
</feature>
<reference evidence="2 3" key="1">
    <citation type="submission" date="2024-03" db="EMBL/GenBank/DDBJ databases">
        <title>Actinomycetospora sp. OC33-EN06, a novel actinomycete isolated from wild orchid (Aerides multiflora).</title>
        <authorList>
            <person name="Suriyachadkun C."/>
        </authorList>
    </citation>
    <scope>NUCLEOTIDE SEQUENCE [LARGE SCALE GENOMIC DNA]</scope>
    <source>
        <strain evidence="2 3">OC33-EN06</strain>
    </source>
</reference>
<dbReference type="EMBL" id="JBBEGL010000003">
    <property type="protein sequence ID" value="MEJ2887175.1"/>
    <property type="molecule type" value="Genomic_DNA"/>
</dbReference>
<feature type="compositionally biased region" description="Basic and acidic residues" evidence="1">
    <location>
        <begin position="289"/>
        <end position="318"/>
    </location>
</feature>
<feature type="region of interest" description="Disordered" evidence="1">
    <location>
        <begin position="234"/>
        <end position="318"/>
    </location>
</feature>
<feature type="compositionally biased region" description="Pro residues" evidence="1">
    <location>
        <begin position="165"/>
        <end position="187"/>
    </location>
</feature>
<accession>A0ABU8N5B4</accession>